<dbReference type="InterPro" id="IPR000182">
    <property type="entry name" value="GNAT_dom"/>
</dbReference>
<feature type="domain" description="N-acetyltransferase" evidence="2">
    <location>
        <begin position="9"/>
        <end position="182"/>
    </location>
</feature>
<accession>A0A0M1P052</accession>
<comment type="caution">
    <text evidence="3">The sequence shown here is derived from an EMBL/GenBank/DDBJ whole genome shotgun (WGS) entry which is preliminary data.</text>
</comment>
<evidence type="ECO:0000313" key="4">
    <source>
        <dbReference type="Proteomes" id="UP000036932"/>
    </source>
</evidence>
<evidence type="ECO:0000313" key="3">
    <source>
        <dbReference type="EMBL" id="KOR87650.1"/>
    </source>
</evidence>
<dbReference type="PATRIC" id="fig|1705565.3.peg.362"/>
<dbReference type="GO" id="GO:0046677">
    <property type="term" value="P:response to antibiotic"/>
    <property type="evidence" value="ECO:0007669"/>
    <property type="project" value="UniProtKB-KW"/>
</dbReference>
<dbReference type="Gene3D" id="3.40.630.30">
    <property type="match status" value="1"/>
</dbReference>
<evidence type="ECO:0000259" key="2">
    <source>
        <dbReference type="PROSITE" id="PS51186"/>
    </source>
</evidence>
<proteinExistence type="predicted"/>
<gene>
    <name evidence="3" type="ORF">AM231_17280</name>
</gene>
<dbReference type="InterPro" id="IPR016181">
    <property type="entry name" value="Acyl_CoA_acyltransferase"/>
</dbReference>
<evidence type="ECO:0000256" key="1">
    <source>
        <dbReference type="ARBA" id="ARBA00023251"/>
    </source>
</evidence>
<dbReference type="PROSITE" id="PS51186">
    <property type="entry name" value="GNAT"/>
    <property type="match status" value="1"/>
</dbReference>
<protein>
    <submittedName>
        <fullName evidence="3">2-aminoglycoside phosphotransferase</fullName>
    </submittedName>
</protein>
<dbReference type="EMBL" id="LIUT01000002">
    <property type="protein sequence ID" value="KOR87650.1"/>
    <property type="molecule type" value="Genomic_DNA"/>
</dbReference>
<dbReference type="GO" id="GO:0016410">
    <property type="term" value="F:N-acyltransferase activity"/>
    <property type="evidence" value="ECO:0007669"/>
    <property type="project" value="TreeGrafter"/>
</dbReference>
<dbReference type="PANTHER" id="PTHR31438">
    <property type="entry name" value="LYSINE N-ACYLTRANSFERASE C17G9.06C-RELATED"/>
    <property type="match status" value="1"/>
</dbReference>
<sequence>MLVYEAGPITVRELEEKDVLSMVSWLSNPDVLQYYEGRDNPHDAERVREQFYVDDDETRCIIEYEGKPIGYIQFYLLDEEMLGEYGYGESDADGITFATDQFIGEPDYWNKGIGTKLMTSMVEYLVVQRQADRIVMDPQAWNERAIACYEKCGFRKVRLLEKHEQHEGEMRDCWIVEYRPLQGQTL</sequence>
<dbReference type="AlphaFoldDB" id="A0A0M1P052"/>
<keyword evidence="3" id="KW-0808">Transferase</keyword>
<dbReference type="OrthoDB" id="9795206at2"/>
<dbReference type="SUPFAM" id="SSF55729">
    <property type="entry name" value="Acyl-CoA N-acyltransferases (Nat)"/>
    <property type="match status" value="1"/>
</dbReference>
<name>A0A0M1P052_9BACL</name>
<keyword evidence="4" id="KW-1185">Reference proteome</keyword>
<dbReference type="RefSeq" id="WP_054403793.1">
    <property type="nucleotide sequence ID" value="NZ_LIUT01000002.1"/>
</dbReference>
<dbReference type="Pfam" id="PF13523">
    <property type="entry name" value="Acetyltransf_8"/>
    <property type="match status" value="1"/>
</dbReference>
<reference evidence="4" key="1">
    <citation type="submission" date="2015-08" db="EMBL/GenBank/DDBJ databases">
        <title>Genome sequencing project for genomic taxonomy and phylogenomics of Bacillus-like bacteria.</title>
        <authorList>
            <person name="Liu B."/>
            <person name="Wang J."/>
            <person name="Zhu Y."/>
            <person name="Liu G."/>
            <person name="Chen Q."/>
            <person name="Chen Z."/>
            <person name="Lan J."/>
            <person name="Che J."/>
            <person name="Ge C."/>
            <person name="Shi H."/>
            <person name="Pan Z."/>
            <person name="Liu X."/>
        </authorList>
    </citation>
    <scope>NUCLEOTIDE SEQUENCE [LARGE SCALE GENOMIC DNA]</scope>
    <source>
        <strain evidence="4">FJAT-22460</strain>
    </source>
</reference>
<keyword evidence="1" id="KW-0046">Antibiotic resistance</keyword>
<organism evidence="3 4">
    <name type="scientific">Paenibacillus solani</name>
    <dbReference type="NCBI Taxonomy" id="1705565"/>
    <lineage>
        <taxon>Bacteria</taxon>
        <taxon>Bacillati</taxon>
        <taxon>Bacillota</taxon>
        <taxon>Bacilli</taxon>
        <taxon>Bacillales</taxon>
        <taxon>Paenibacillaceae</taxon>
        <taxon>Paenibacillus</taxon>
    </lineage>
</organism>
<dbReference type="PANTHER" id="PTHR31438:SF1">
    <property type="entry name" value="LYSINE N-ACYLTRANSFERASE C17G9.06C-RELATED"/>
    <property type="match status" value="1"/>
</dbReference>
<dbReference type="Proteomes" id="UP000036932">
    <property type="component" value="Unassembled WGS sequence"/>
</dbReference>
<dbReference type="CDD" id="cd04301">
    <property type="entry name" value="NAT_SF"/>
    <property type="match status" value="1"/>
</dbReference>